<feature type="signal peptide" evidence="9">
    <location>
        <begin position="1"/>
        <end position="27"/>
    </location>
</feature>
<evidence type="ECO:0000256" key="9">
    <source>
        <dbReference type="SAM" id="SignalP"/>
    </source>
</evidence>
<dbReference type="RefSeq" id="WP_188797350.1">
    <property type="nucleotide sequence ID" value="NZ_BMJA01000005.1"/>
</dbReference>
<keyword evidence="12" id="KW-1185">Reference proteome</keyword>
<sequence length="723" mass="77229">MRSLRYGRVAAYLLTLLTLAFGMQAYAQDAEDNLLPVTEAYKLSADASTPGVVKLHWDIAQDYYLYRGRMAFKGGDGVTLGEAQLPDGEKHTDPYLGPVETYHHSVDATIPYTLAQGTTAIKLDVRYQGCHETDPKICYPPHTEHLTLPVPASAGAPPPNKLNDLFGSRTPSLAGGRNEPLPAEQAFRFDAIPQDANHLLLRWTIAKGYYLYRDQTQLSVKDAPKLSLSPAWPAGTTHEDAHFGKTTVYFDELTLPVAIHGDTAGMKSLALVASFQGCQDGGLCYPLMTREAHIDLTGASGTTIETAANPAPEMPPANATKNTSLNVSFLYALLLALGGGLVLNLMPCVLPVLSIKAISLIESGENPARRRTHALMYTAGVLISFAVLGAVIIALKTAWGAHLQNPLVVAVLALVMLAVALSMSGVVQFGASLGNTGSSLANRSGPAGDFFTGVLAVVVASPCTAPFMGTALAYALVAPMASAICVFLALGLGLSLPFLAVGFVPALSRWLPRPGRWMETLKEVLAFPMYLTAAWLAWVLANQRGADAVGLLLVAAVLLAMTLWWFERSRDRNALSRALVALLALFTLAPLYYLATLPLAAQATASTDGVVAYSPDKLAELRKAGTPVFVDMTADWCVTCKANEHAVLDGDDFKALLKRTGAVYMKGDWTNEDPAISSFLQQYHSPGVPLYVVFPKDGSAAGRKLPTVLTFSLVEQALTEAAK</sequence>
<proteinExistence type="predicted"/>
<dbReference type="InterPro" id="IPR003834">
    <property type="entry name" value="Cyt_c_assmbl_TM_dom"/>
</dbReference>
<feature type="transmembrane region" description="Helical" evidence="8">
    <location>
        <begin position="524"/>
        <end position="542"/>
    </location>
</feature>
<feature type="transmembrane region" description="Helical" evidence="8">
    <location>
        <begin position="548"/>
        <end position="566"/>
    </location>
</feature>
<name>A0ABQ1GPF4_9GAMM</name>
<dbReference type="Gene3D" id="2.60.40.1250">
    <property type="entry name" value="Thiol:disulfide interchange protein DsbD, N-terminal domain"/>
    <property type="match status" value="2"/>
</dbReference>
<comment type="subcellular location">
    <subcellularLocation>
        <location evidence="1">Cell membrane</location>
        <topology evidence="1">Multi-pass membrane protein</topology>
    </subcellularLocation>
</comment>
<evidence type="ECO:0000256" key="5">
    <source>
        <dbReference type="ARBA" id="ARBA00022989"/>
    </source>
</evidence>
<feature type="transmembrane region" description="Helical" evidence="8">
    <location>
        <begin position="329"/>
        <end position="353"/>
    </location>
</feature>
<dbReference type="Gene3D" id="3.40.30.10">
    <property type="entry name" value="Glutaredoxin"/>
    <property type="match status" value="1"/>
</dbReference>
<dbReference type="InterPro" id="IPR017937">
    <property type="entry name" value="Thioredoxin_CS"/>
</dbReference>
<feature type="transmembrane region" description="Helical" evidence="8">
    <location>
        <begin position="407"/>
        <end position="429"/>
    </location>
</feature>
<keyword evidence="9" id="KW-0732">Signal</keyword>
<dbReference type="Proteomes" id="UP000620046">
    <property type="component" value="Unassembled WGS sequence"/>
</dbReference>
<comment type="caution">
    <text evidence="11">The sequence shown here is derived from an EMBL/GenBank/DDBJ whole genome shotgun (WGS) entry which is preliminary data.</text>
</comment>
<keyword evidence="7" id="KW-0676">Redox-active center</keyword>
<dbReference type="InterPro" id="IPR036929">
    <property type="entry name" value="DsbDN_sf"/>
</dbReference>
<dbReference type="CDD" id="cd02953">
    <property type="entry name" value="DsbDgamma"/>
    <property type="match status" value="1"/>
</dbReference>
<evidence type="ECO:0000256" key="7">
    <source>
        <dbReference type="ARBA" id="ARBA00023284"/>
    </source>
</evidence>
<accession>A0ABQ1GPF4</accession>
<evidence type="ECO:0000256" key="2">
    <source>
        <dbReference type="ARBA" id="ARBA00022475"/>
    </source>
</evidence>
<evidence type="ECO:0000256" key="4">
    <source>
        <dbReference type="ARBA" id="ARBA00022748"/>
    </source>
</evidence>
<feature type="chain" id="PRO_5046735220" evidence="9">
    <location>
        <begin position="28"/>
        <end position="723"/>
    </location>
</feature>
<dbReference type="SUPFAM" id="SSF52833">
    <property type="entry name" value="Thioredoxin-like"/>
    <property type="match status" value="1"/>
</dbReference>
<organism evidence="11 12">
    <name type="scientific">Dyella nitratireducens</name>
    <dbReference type="NCBI Taxonomy" id="1849580"/>
    <lineage>
        <taxon>Bacteria</taxon>
        <taxon>Pseudomonadati</taxon>
        <taxon>Pseudomonadota</taxon>
        <taxon>Gammaproteobacteria</taxon>
        <taxon>Lysobacterales</taxon>
        <taxon>Rhodanobacteraceae</taxon>
        <taxon>Dyella</taxon>
    </lineage>
</organism>
<feature type="domain" description="Thioredoxin" evidence="10">
    <location>
        <begin position="593"/>
        <end position="723"/>
    </location>
</feature>
<evidence type="ECO:0000313" key="12">
    <source>
        <dbReference type="Proteomes" id="UP000620046"/>
    </source>
</evidence>
<keyword evidence="3 8" id="KW-0812">Transmembrane</keyword>
<dbReference type="Pfam" id="PF13899">
    <property type="entry name" value="Thioredoxin_7"/>
    <property type="match status" value="1"/>
</dbReference>
<dbReference type="EMBL" id="BMJA01000005">
    <property type="protein sequence ID" value="GGA47850.1"/>
    <property type="molecule type" value="Genomic_DNA"/>
</dbReference>
<evidence type="ECO:0000313" key="11">
    <source>
        <dbReference type="EMBL" id="GGA47850.1"/>
    </source>
</evidence>
<protein>
    <submittedName>
        <fullName evidence="11">Cytochrome c biogenesis protein</fullName>
    </submittedName>
</protein>
<evidence type="ECO:0000256" key="6">
    <source>
        <dbReference type="ARBA" id="ARBA00023136"/>
    </source>
</evidence>
<keyword evidence="2" id="KW-1003">Cell membrane</keyword>
<evidence type="ECO:0000256" key="1">
    <source>
        <dbReference type="ARBA" id="ARBA00004651"/>
    </source>
</evidence>
<feature type="transmembrane region" description="Helical" evidence="8">
    <location>
        <begin position="480"/>
        <end position="504"/>
    </location>
</feature>
<evidence type="ECO:0000256" key="3">
    <source>
        <dbReference type="ARBA" id="ARBA00022692"/>
    </source>
</evidence>
<dbReference type="InterPro" id="IPR013766">
    <property type="entry name" value="Thioredoxin_domain"/>
</dbReference>
<dbReference type="InterPro" id="IPR028250">
    <property type="entry name" value="DsbDN"/>
</dbReference>
<dbReference type="PANTHER" id="PTHR32234">
    <property type="entry name" value="THIOL:DISULFIDE INTERCHANGE PROTEIN DSBD"/>
    <property type="match status" value="1"/>
</dbReference>
<keyword evidence="6 8" id="KW-0472">Membrane</keyword>
<keyword evidence="5 8" id="KW-1133">Transmembrane helix</keyword>
<feature type="transmembrane region" description="Helical" evidence="8">
    <location>
        <begin position="450"/>
        <end position="474"/>
    </location>
</feature>
<keyword evidence="4" id="KW-0201">Cytochrome c-type biogenesis</keyword>
<gene>
    <name evidence="11" type="primary">dsbD</name>
    <name evidence="11" type="ORF">GCM10010981_41290</name>
</gene>
<dbReference type="PANTHER" id="PTHR32234:SF3">
    <property type="entry name" value="SUPPRESSION OF COPPER SENSITIVITY PROTEIN"/>
    <property type="match status" value="1"/>
</dbReference>
<dbReference type="InterPro" id="IPR035671">
    <property type="entry name" value="DsbD_gamma"/>
</dbReference>
<dbReference type="Pfam" id="PF02683">
    <property type="entry name" value="DsbD_TM"/>
    <property type="match status" value="1"/>
</dbReference>
<evidence type="ECO:0000259" key="10">
    <source>
        <dbReference type="PROSITE" id="PS51352"/>
    </source>
</evidence>
<feature type="transmembrane region" description="Helical" evidence="8">
    <location>
        <begin position="578"/>
        <end position="595"/>
    </location>
</feature>
<dbReference type="Pfam" id="PF11412">
    <property type="entry name" value="DsbD_N"/>
    <property type="match status" value="2"/>
</dbReference>
<dbReference type="PROSITE" id="PS00194">
    <property type="entry name" value="THIOREDOXIN_1"/>
    <property type="match status" value="1"/>
</dbReference>
<dbReference type="PROSITE" id="PS51352">
    <property type="entry name" value="THIOREDOXIN_2"/>
    <property type="match status" value="1"/>
</dbReference>
<evidence type="ECO:0000256" key="8">
    <source>
        <dbReference type="SAM" id="Phobius"/>
    </source>
</evidence>
<dbReference type="InterPro" id="IPR036249">
    <property type="entry name" value="Thioredoxin-like_sf"/>
</dbReference>
<dbReference type="SUPFAM" id="SSF74863">
    <property type="entry name" value="Thiol:disulfide interchange protein DsbD, N-terminal domain (DsbD-alpha)"/>
    <property type="match status" value="2"/>
</dbReference>
<reference evidence="12" key="1">
    <citation type="journal article" date="2019" name="Int. J. Syst. Evol. Microbiol.">
        <title>The Global Catalogue of Microorganisms (GCM) 10K type strain sequencing project: providing services to taxonomists for standard genome sequencing and annotation.</title>
        <authorList>
            <consortium name="The Broad Institute Genomics Platform"/>
            <consortium name="The Broad Institute Genome Sequencing Center for Infectious Disease"/>
            <person name="Wu L."/>
            <person name="Ma J."/>
        </authorList>
    </citation>
    <scope>NUCLEOTIDE SEQUENCE [LARGE SCALE GENOMIC DNA]</scope>
    <source>
        <strain evidence="12">CGMCC 1.15439</strain>
    </source>
</reference>
<feature type="transmembrane region" description="Helical" evidence="8">
    <location>
        <begin position="374"/>
        <end position="395"/>
    </location>
</feature>